<evidence type="ECO:0000313" key="8">
    <source>
        <dbReference type="Proteomes" id="UP000182680"/>
    </source>
</evidence>
<protein>
    <submittedName>
        <fullName evidence="7">ATP-dependent helicase HrpB</fullName>
    </submittedName>
</protein>
<evidence type="ECO:0000313" key="7">
    <source>
        <dbReference type="EMBL" id="SFW65647.1"/>
    </source>
</evidence>
<evidence type="ECO:0000256" key="2">
    <source>
        <dbReference type="ARBA" id="ARBA00022801"/>
    </source>
</evidence>
<evidence type="ECO:0000256" key="4">
    <source>
        <dbReference type="ARBA" id="ARBA00022840"/>
    </source>
</evidence>
<dbReference type="FunFam" id="3.40.50.300:FF:002125">
    <property type="entry name" value="ATP-dependent helicase HrpB"/>
    <property type="match status" value="1"/>
</dbReference>
<dbReference type="InterPro" id="IPR014001">
    <property type="entry name" value="Helicase_ATP-bd"/>
</dbReference>
<dbReference type="SMART" id="SM00490">
    <property type="entry name" value="HELICc"/>
    <property type="match status" value="1"/>
</dbReference>
<dbReference type="InterPro" id="IPR007502">
    <property type="entry name" value="Helicase-assoc_dom"/>
</dbReference>
<evidence type="ECO:0000259" key="5">
    <source>
        <dbReference type="PROSITE" id="PS51192"/>
    </source>
</evidence>
<dbReference type="Proteomes" id="UP000182680">
    <property type="component" value="Unassembled WGS sequence"/>
</dbReference>
<dbReference type="SMART" id="SM00487">
    <property type="entry name" value="DEXDc"/>
    <property type="match status" value="1"/>
</dbReference>
<keyword evidence="3 7" id="KW-0347">Helicase</keyword>
<dbReference type="Gene3D" id="3.40.50.300">
    <property type="entry name" value="P-loop containing nucleotide triphosphate hydrolases"/>
    <property type="match status" value="2"/>
</dbReference>
<dbReference type="PROSITE" id="PS51194">
    <property type="entry name" value="HELICASE_CTER"/>
    <property type="match status" value="1"/>
</dbReference>
<dbReference type="NCBIfam" id="TIGR01970">
    <property type="entry name" value="DEAH_box_HrpB"/>
    <property type="match status" value="1"/>
</dbReference>
<dbReference type="Gene3D" id="1.20.120.1080">
    <property type="match status" value="1"/>
</dbReference>
<dbReference type="InterPro" id="IPR011545">
    <property type="entry name" value="DEAD/DEAH_box_helicase_dom"/>
</dbReference>
<dbReference type="RefSeq" id="WP_072312300.1">
    <property type="nucleotide sequence ID" value="NZ_FPIW01000055.1"/>
</dbReference>
<dbReference type="EMBL" id="FPIW01000055">
    <property type="protein sequence ID" value="SFW65647.1"/>
    <property type="molecule type" value="Genomic_DNA"/>
</dbReference>
<dbReference type="InterPro" id="IPR010225">
    <property type="entry name" value="HrpB"/>
</dbReference>
<dbReference type="GO" id="GO:0004386">
    <property type="term" value="F:helicase activity"/>
    <property type="evidence" value="ECO:0007669"/>
    <property type="project" value="UniProtKB-KW"/>
</dbReference>
<gene>
    <name evidence="7" type="ORF">SAMN02910291_02340</name>
</gene>
<dbReference type="Pfam" id="PF08482">
    <property type="entry name" value="HrpB_C"/>
    <property type="match status" value="1"/>
</dbReference>
<feature type="domain" description="Helicase ATP-binding" evidence="5">
    <location>
        <begin position="26"/>
        <end position="190"/>
    </location>
</feature>
<dbReference type="CDD" id="cd17990">
    <property type="entry name" value="DEXHc_HrpB"/>
    <property type="match status" value="1"/>
</dbReference>
<sequence>MNKNSAMPALPPLPPCPLDQERQHLLAALEQNCGLVLSASPGAGKSSRVPLWLLAAPWLRGRNVLLLEPRRVAARALARYMAALLGENVGHTVGLRMRDENRTGPHTRIEVVTEGVLTRMLQEQPDLPATACVIFDEFHERSLAADMGLALCLESRAVLRPDLRLVVMSATLDVQAVSDLMGQCPAIHSPGRCHPVDLHYLPHTLQTGGKISSAGGSFALWQHMAGVILTLLQKEPGSLLAFLPGAGEIRQTASFLEERLPPDVLLHSLHGNLPAAQQDAAIAPAPPGKRKVVLATSIAETSLTIEGVRMVVDAGLARLSRFAPASGLSRLVTERVSLAGADQRTGRAGRTEPGICCRLWAKEEEKGMRPHIRPEILDADLTGLLLQLAAWGASDPSAMPWLDAPPLPHLAVARQCLELLGAFTPAGKPTDLGLRMAALPLEPRSARMLLWGAQHGHGPLACCLAALLEERDPLANTQRPEKRGQWGWRQTDSDLALRLDWLCRSPHQGATAPAREHARQRVRRQSLRLTRLLAQIMKTDHDPSPIPDHKQNAASGLFADALADVSALGLLTAVAWPEYVAMLQPGGQKGDIGAPMRTYLMRSGRAARLLQTDSLARSEFLAVAQVDGTLPHGRIRLAAALSGTDMEELFSSQAVQTDITCVTEAGQVTARRQRRLGAIVLEDIPLPRPEPEHIVAALCAHVRERGLTCLPWNVQSLQWRARVALLHELEPDAWPAVSDAALLGSLEAWLGPFMTNCTSLAALSAETFSAALHSLLLGNGGRLLDRLAPTHWQAPSGAQRPITYGEEGGPALDVKLQEMFGCVDTPCIAGGRVPLLLRLNSPAGRPLQVTRDLAHFWRNGYPAVRGEMRGRYPRHPWPEDPLTATATALTKKKLAASGKK</sequence>
<evidence type="ECO:0000256" key="1">
    <source>
        <dbReference type="ARBA" id="ARBA00022741"/>
    </source>
</evidence>
<dbReference type="InterPro" id="IPR001650">
    <property type="entry name" value="Helicase_C-like"/>
</dbReference>
<dbReference type="GO" id="GO:0016787">
    <property type="term" value="F:hydrolase activity"/>
    <property type="evidence" value="ECO:0007669"/>
    <property type="project" value="UniProtKB-KW"/>
</dbReference>
<name>A0AA94L328_DESDE</name>
<dbReference type="PANTHER" id="PTHR43519:SF1">
    <property type="entry name" value="ATP-DEPENDENT RNA HELICASE HRPB"/>
    <property type="match status" value="1"/>
</dbReference>
<proteinExistence type="predicted"/>
<evidence type="ECO:0000259" key="6">
    <source>
        <dbReference type="PROSITE" id="PS51194"/>
    </source>
</evidence>
<dbReference type="PANTHER" id="PTHR43519">
    <property type="entry name" value="ATP-DEPENDENT RNA HELICASE HRPB"/>
    <property type="match status" value="1"/>
</dbReference>
<dbReference type="InterPro" id="IPR013689">
    <property type="entry name" value="RNA_helicase_ATP-dep_HrpB_C"/>
</dbReference>
<organism evidence="7 8">
    <name type="scientific">Desulfovibrio desulfuricans</name>
    <dbReference type="NCBI Taxonomy" id="876"/>
    <lineage>
        <taxon>Bacteria</taxon>
        <taxon>Pseudomonadati</taxon>
        <taxon>Thermodesulfobacteriota</taxon>
        <taxon>Desulfovibrionia</taxon>
        <taxon>Desulfovibrionales</taxon>
        <taxon>Desulfovibrionaceae</taxon>
        <taxon>Desulfovibrio</taxon>
    </lineage>
</organism>
<dbReference type="GO" id="GO:0005524">
    <property type="term" value="F:ATP binding"/>
    <property type="evidence" value="ECO:0007669"/>
    <property type="project" value="UniProtKB-KW"/>
</dbReference>
<dbReference type="PROSITE" id="PS51192">
    <property type="entry name" value="HELICASE_ATP_BIND_1"/>
    <property type="match status" value="1"/>
</dbReference>
<comment type="caution">
    <text evidence="7">The sequence shown here is derived from an EMBL/GenBank/DDBJ whole genome shotgun (WGS) entry which is preliminary data.</text>
</comment>
<keyword evidence="1" id="KW-0547">Nucleotide-binding</keyword>
<dbReference type="Pfam" id="PF00271">
    <property type="entry name" value="Helicase_C"/>
    <property type="match status" value="1"/>
</dbReference>
<dbReference type="SMART" id="SM00847">
    <property type="entry name" value="HA2"/>
    <property type="match status" value="1"/>
</dbReference>
<keyword evidence="2" id="KW-0378">Hydrolase</keyword>
<feature type="domain" description="Helicase C-terminal" evidence="6">
    <location>
        <begin position="227"/>
        <end position="392"/>
    </location>
</feature>
<keyword evidence="4" id="KW-0067">ATP-binding</keyword>
<dbReference type="InterPro" id="IPR049614">
    <property type="entry name" value="HrpB_DEXH"/>
</dbReference>
<dbReference type="Pfam" id="PF00270">
    <property type="entry name" value="DEAD"/>
    <property type="match status" value="1"/>
</dbReference>
<dbReference type="CDD" id="cd18791">
    <property type="entry name" value="SF2_C_RHA"/>
    <property type="match status" value="1"/>
</dbReference>
<dbReference type="InterPro" id="IPR027417">
    <property type="entry name" value="P-loop_NTPase"/>
</dbReference>
<evidence type="ECO:0000256" key="3">
    <source>
        <dbReference type="ARBA" id="ARBA00022806"/>
    </source>
</evidence>
<dbReference type="AlphaFoldDB" id="A0AA94L328"/>
<accession>A0AA94L328</accession>
<dbReference type="SUPFAM" id="SSF52540">
    <property type="entry name" value="P-loop containing nucleoside triphosphate hydrolases"/>
    <property type="match status" value="1"/>
</dbReference>
<dbReference type="GO" id="GO:0003676">
    <property type="term" value="F:nucleic acid binding"/>
    <property type="evidence" value="ECO:0007669"/>
    <property type="project" value="InterPro"/>
</dbReference>
<reference evidence="8" key="1">
    <citation type="submission" date="2016-11" db="EMBL/GenBank/DDBJ databases">
        <authorList>
            <person name="Jaros S."/>
            <person name="Januszkiewicz K."/>
            <person name="Wedrychowicz H."/>
        </authorList>
    </citation>
    <scope>NUCLEOTIDE SEQUENCE [LARGE SCALE GENOMIC DNA]</scope>
    <source>
        <strain evidence="8">DSM 7057</strain>
    </source>
</reference>